<dbReference type="InterPro" id="IPR000436">
    <property type="entry name" value="Sushi_SCR_CCP_dom"/>
</dbReference>
<reference evidence="4" key="3">
    <citation type="submission" date="2025-09" db="UniProtKB">
        <authorList>
            <consortium name="Ensembl"/>
        </authorList>
    </citation>
    <scope>IDENTIFICATION</scope>
</reference>
<dbReference type="Gene3D" id="2.10.70.10">
    <property type="entry name" value="Complement Module, domain 1"/>
    <property type="match status" value="1"/>
</dbReference>
<organism evidence="4 5">
    <name type="scientific">Esox lucius</name>
    <name type="common">Northern pike</name>
    <dbReference type="NCBI Taxonomy" id="8010"/>
    <lineage>
        <taxon>Eukaryota</taxon>
        <taxon>Metazoa</taxon>
        <taxon>Chordata</taxon>
        <taxon>Craniata</taxon>
        <taxon>Vertebrata</taxon>
        <taxon>Euteleostomi</taxon>
        <taxon>Actinopterygii</taxon>
        <taxon>Neopterygii</taxon>
        <taxon>Teleostei</taxon>
        <taxon>Protacanthopterygii</taxon>
        <taxon>Esociformes</taxon>
        <taxon>Esocidae</taxon>
        <taxon>Esox</taxon>
    </lineage>
</organism>
<dbReference type="Pfam" id="PF00084">
    <property type="entry name" value="Sushi"/>
    <property type="match status" value="1"/>
</dbReference>
<comment type="caution">
    <text evidence="2">Lacks conserved residue(s) required for the propagation of feature annotation.</text>
</comment>
<reference evidence="4 5" key="1">
    <citation type="submission" date="2020-02" db="EMBL/GenBank/DDBJ databases">
        <title>Esox lucius (northern pike) genome, fEsoLuc1, primary haplotype.</title>
        <authorList>
            <person name="Myers G."/>
            <person name="Karagic N."/>
            <person name="Meyer A."/>
            <person name="Pippel M."/>
            <person name="Reichard M."/>
            <person name="Winkler S."/>
            <person name="Tracey A."/>
            <person name="Sims Y."/>
            <person name="Howe K."/>
            <person name="Rhie A."/>
            <person name="Formenti G."/>
            <person name="Durbin R."/>
            <person name="Fedrigo O."/>
            <person name="Jarvis E.D."/>
        </authorList>
    </citation>
    <scope>NUCLEOTIDE SEQUENCE [LARGE SCALE GENOMIC DNA]</scope>
</reference>
<protein>
    <recommendedName>
        <fullName evidence="3">Sushi domain-containing protein</fullName>
    </recommendedName>
</protein>
<accession>A0AAY5KK36</accession>
<proteinExistence type="predicted"/>
<evidence type="ECO:0000313" key="4">
    <source>
        <dbReference type="Ensembl" id="ENSELUP00000089106.1"/>
    </source>
</evidence>
<reference evidence="4" key="2">
    <citation type="submission" date="2025-08" db="UniProtKB">
        <authorList>
            <consortium name="Ensembl"/>
        </authorList>
    </citation>
    <scope>IDENTIFICATION</scope>
</reference>
<evidence type="ECO:0000259" key="3">
    <source>
        <dbReference type="PROSITE" id="PS50923"/>
    </source>
</evidence>
<evidence type="ECO:0000256" key="1">
    <source>
        <dbReference type="ARBA" id="ARBA00023157"/>
    </source>
</evidence>
<dbReference type="CDD" id="cd00033">
    <property type="entry name" value="CCP"/>
    <property type="match status" value="1"/>
</dbReference>
<dbReference type="PROSITE" id="PS50923">
    <property type="entry name" value="SUSHI"/>
    <property type="match status" value="1"/>
</dbReference>
<dbReference type="SMART" id="SM00032">
    <property type="entry name" value="CCP"/>
    <property type="match status" value="1"/>
</dbReference>
<keyword evidence="5" id="KW-1185">Reference proteome</keyword>
<evidence type="ECO:0000256" key="2">
    <source>
        <dbReference type="PROSITE-ProRule" id="PRU00302"/>
    </source>
</evidence>
<dbReference type="Proteomes" id="UP000265140">
    <property type="component" value="Chromosome 13"/>
</dbReference>
<dbReference type="Gene3D" id="2.20.28.230">
    <property type="match status" value="1"/>
</dbReference>
<dbReference type="Ensembl" id="ENSELUT00000092930.1">
    <property type="protein sequence ID" value="ENSELUP00000089106.1"/>
    <property type="gene ID" value="ENSELUG00000014082.3"/>
</dbReference>
<keyword evidence="2" id="KW-0768">Sushi</keyword>
<sequence>ALPPSPGSGRCCKTLSFNGSFQFLSLICLPEVDCGSPPALPHSVMFWDQRTNMGSEVFYQCNFGYKNVGEGNVSHCNADGQWDNGSTHCCIAFLFFSHIVW</sequence>
<evidence type="ECO:0000313" key="5">
    <source>
        <dbReference type="Proteomes" id="UP000265140"/>
    </source>
</evidence>
<feature type="domain" description="Sushi" evidence="3">
    <location>
        <begin position="32"/>
        <end position="92"/>
    </location>
</feature>
<dbReference type="SUPFAM" id="SSF57535">
    <property type="entry name" value="Complement control module/SCR domain"/>
    <property type="match status" value="1"/>
</dbReference>
<dbReference type="InterPro" id="IPR035976">
    <property type="entry name" value="Sushi/SCR/CCP_sf"/>
</dbReference>
<dbReference type="GeneTree" id="ENSGT00390000013892"/>
<name>A0AAY5KK36_ESOLU</name>
<keyword evidence="1" id="KW-1015">Disulfide bond</keyword>
<dbReference type="AlphaFoldDB" id="A0AAY5KK36"/>